<protein>
    <recommendedName>
        <fullName evidence="3">B box-type domain-containing protein</fullName>
    </recommendedName>
</protein>
<dbReference type="Proteomes" id="UP000683360">
    <property type="component" value="Unassembled WGS sequence"/>
</dbReference>
<sequence>MASDKPVPCGPCKFDDFTIDAGSWSTNCEEGLCEDCENVHRKIKILRNHKVISIDDYRKIENVSISLICEHHGENLELFCQSHDKLLCMVCVTSNHKSCSGVISMSAASKNAKQSTALSDLEKEIQGTDLDAQEFTKNRESATKEIDKQELMVKNIVFETRTKINSYLYKLQEKLLLKLGSISDNCKSKNKEFLQKLESKTEMLTKLKEQTFT</sequence>
<dbReference type="SUPFAM" id="SSF57845">
    <property type="entry name" value="B-box zinc-binding domain"/>
    <property type="match status" value="1"/>
</dbReference>
<comment type="caution">
    <text evidence="4">The sequence shown here is derived from an EMBL/GenBank/DDBJ whole genome shotgun (WGS) entry which is preliminary data.</text>
</comment>
<keyword evidence="1" id="KW-0479">Metal-binding</keyword>
<name>A0A8S3TAA7_MYTED</name>
<organism evidence="4 5">
    <name type="scientific">Mytilus edulis</name>
    <name type="common">Blue mussel</name>
    <dbReference type="NCBI Taxonomy" id="6550"/>
    <lineage>
        <taxon>Eukaryota</taxon>
        <taxon>Metazoa</taxon>
        <taxon>Spiralia</taxon>
        <taxon>Lophotrochozoa</taxon>
        <taxon>Mollusca</taxon>
        <taxon>Bivalvia</taxon>
        <taxon>Autobranchia</taxon>
        <taxon>Pteriomorphia</taxon>
        <taxon>Mytilida</taxon>
        <taxon>Mytiloidea</taxon>
        <taxon>Mytilidae</taxon>
        <taxon>Mytilinae</taxon>
        <taxon>Mytilus</taxon>
    </lineage>
</organism>
<keyword evidence="2" id="KW-0175">Coiled coil</keyword>
<dbReference type="PANTHER" id="PTHR25462">
    <property type="entry name" value="BONUS, ISOFORM C-RELATED"/>
    <property type="match status" value="1"/>
</dbReference>
<feature type="coiled-coil region" evidence="2">
    <location>
        <begin position="118"/>
        <end position="152"/>
    </location>
</feature>
<dbReference type="Pfam" id="PF00643">
    <property type="entry name" value="zf-B_box"/>
    <property type="match status" value="1"/>
</dbReference>
<evidence type="ECO:0000256" key="2">
    <source>
        <dbReference type="SAM" id="Coils"/>
    </source>
</evidence>
<dbReference type="GO" id="GO:0008270">
    <property type="term" value="F:zinc ion binding"/>
    <property type="evidence" value="ECO:0007669"/>
    <property type="project" value="UniProtKB-KW"/>
</dbReference>
<dbReference type="CDD" id="cd19757">
    <property type="entry name" value="Bbox1"/>
    <property type="match status" value="1"/>
</dbReference>
<keyword evidence="5" id="KW-1185">Reference proteome</keyword>
<dbReference type="InterPro" id="IPR000315">
    <property type="entry name" value="Znf_B-box"/>
</dbReference>
<dbReference type="EMBL" id="CAJPWZ010002090">
    <property type="protein sequence ID" value="CAG2230670.1"/>
    <property type="molecule type" value="Genomic_DNA"/>
</dbReference>
<evidence type="ECO:0000259" key="3">
    <source>
        <dbReference type="PROSITE" id="PS50119"/>
    </source>
</evidence>
<proteinExistence type="predicted"/>
<gene>
    <name evidence="4" type="ORF">MEDL_43496</name>
</gene>
<evidence type="ECO:0000313" key="5">
    <source>
        <dbReference type="Proteomes" id="UP000683360"/>
    </source>
</evidence>
<keyword evidence="1" id="KW-0863">Zinc-finger</keyword>
<reference evidence="4" key="1">
    <citation type="submission" date="2021-03" db="EMBL/GenBank/DDBJ databases">
        <authorList>
            <person name="Bekaert M."/>
        </authorList>
    </citation>
    <scope>NUCLEOTIDE SEQUENCE</scope>
</reference>
<dbReference type="OrthoDB" id="6100019at2759"/>
<keyword evidence="1" id="KW-0862">Zinc</keyword>
<feature type="domain" description="B box-type" evidence="3">
    <location>
        <begin position="64"/>
        <end position="97"/>
    </location>
</feature>
<accession>A0A8S3TAA7</accession>
<dbReference type="InterPro" id="IPR047153">
    <property type="entry name" value="TRIM45/56/19-like"/>
</dbReference>
<dbReference type="PROSITE" id="PS50119">
    <property type="entry name" value="ZF_BBOX"/>
    <property type="match status" value="1"/>
</dbReference>
<dbReference type="PANTHER" id="PTHR25462:SF296">
    <property type="entry name" value="MEIOTIC P26, ISOFORM F"/>
    <property type="match status" value="1"/>
</dbReference>
<dbReference type="AlphaFoldDB" id="A0A8S3TAA7"/>
<evidence type="ECO:0000313" key="4">
    <source>
        <dbReference type="EMBL" id="CAG2230670.1"/>
    </source>
</evidence>
<evidence type="ECO:0000256" key="1">
    <source>
        <dbReference type="PROSITE-ProRule" id="PRU00024"/>
    </source>
</evidence>
<dbReference type="Gene3D" id="3.30.160.60">
    <property type="entry name" value="Classic Zinc Finger"/>
    <property type="match status" value="1"/>
</dbReference>